<dbReference type="Proteomes" id="UP000185663">
    <property type="component" value="Chromosome I"/>
</dbReference>
<dbReference type="Pfam" id="PF00535">
    <property type="entry name" value="Glycos_transf_2"/>
    <property type="match status" value="1"/>
</dbReference>
<protein>
    <submittedName>
        <fullName evidence="5">Glycosyl transferase family 2</fullName>
    </submittedName>
</protein>
<dbReference type="PANTHER" id="PTHR43685:SF5">
    <property type="entry name" value="GLYCOSYLTRANSFERASE EPSE-RELATED"/>
    <property type="match status" value="1"/>
</dbReference>
<dbReference type="Gene3D" id="3.90.550.10">
    <property type="entry name" value="Spore Coat Polysaccharide Biosynthesis Protein SpsA, Chain A"/>
    <property type="match status" value="1"/>
</dbReference>
<sequence>MPDFSVLLPVYDGDDAEFVERAFASVSVEQTLRPTEIVVVRDGPVRPALQRALEALRDGSEIPVVLVELPENGGLALALEEGLARCSHEIVARQDADDISVPHRFQVQVPMVADGADVVGSAIREFAVEGDLGLLRVVPVDQAAIERYARFRSPFNHPSVVYRKSAVARAGGYEDLRLMEDYWLFARMIAGGARARNVAEPLVQYRVGAGAYARRGGTRLFRSELELQRKMHAAGMTSRWGYLRNVVVRGAYRYVPEGIRRAAYRAVVRHDAAAPAAAREE</sequence>
<organism evidence="5 6">
    <name type="scientific">Paraoerskovia marina</name>
    <dbReference type="NCBI Taxonomy" id="545619"/>
    <lineage>
        <taxon>Bacteria</taxon>
        <taxon>Bacillati</taxon>
        <taxon>Actinomycetota</taxon>
        <taxon>Actinomycetes</taxon>
        <taxon>Micrococcales</taxon>
        <taxon>Cellulomonadaceae</taxon>
        <taxon>Paraoerskovia</taxon>
    </lineage>
</organism>
<dbReference type="SUPFAM" id="SSF53448">
    <property type="entry name" value="Nucleotide-diphospho-sugar transferases"/>
    <property type="match status" value="1"/>
</dbReference>
<evidence type="ECO:0000313" key="6">
    <source>
        <dbReference type="Proteomes" id="UP000185663"/>
    </source>
</evidence>
<dbReference type="RefSeq" id="WP_197675422.1">
    <property type="nucleotide sequence ID" value="NZ_LT629776.1"/>
</dbReference>
<dbReference type="AlphaFoldDB" id="A0A1H1QTI4"/>
<comment type="similarity">
    <text evidence="1">Belongs to the glycosyltransferase 2 family.</text>
</comment>
<dbReference type="InterPro" id="IPR050834">
    <property type="entry name" value="Glycosyltransf_2"/>
</dbReference>
<name>A0A1H1QTI4_9CELL</name>
<dbReference type="PANTHER" id="PTHR43685">
    <property type="entry name" value="GLYCOSYLTRANSFERASE"/>
    <property type="match status" value="1"/>
</dbReference>
<dbReference type="eggNOG" id="COG1215">
    <property type="taxonomic scope" value="Bacteria"/>
</dbReference>
<proteinExistence type="inferred from homology"/>
<dbReference type="EMBL" id="LT629776">
    <property type="protein sequence ID" value="SDS26715.1"/>
    <property type="molecule type" value="Genomic_DNA"/>
</dbReference>
<feature type="domain" description="Glycosyltransferase 2-like" evidence="4">
    <location>
        <begin position="5"/>
        <end position="135"/>
    </location>
</feature>
<evidence type="ECO:0000256" key="1">
    <source>
        <dbReference type="ARBA" id="ARBA00006739"/>
    </source>
</evidence>
<keyword evidence="3 5" id="KW-0808">Transferase</keyword>
<gene>
    <name evidence="5" type="ORF">SAMN04489860_1170</name>
</gene>
<accession>A0A1H1QTI4</accession>
<keyword evidence="6" id="KW-1185">Reference proteome</keyword>
<evidence type="ECO:0000259" key="4">
    <source>
        <dbReference type="Pfam" id="PF00535"/>
    </source>
</evidence>
<dbReference type="GO" id="GO:0016757">
    <property type="term" value="F:glycosyltransferase activity"/>
    <property type="evidence" value="ECO:0007669"/>
    <property type="project" value="UniProtKB-KW"/>
</dbReference>
<evidence type="ECO:0000313" key="5">
    <source>
        <dbReference type="EMBL" id="SDS26715.1"/>
    </source>
</evidence>
<dbReference type="STRING" id="545619.SAMN04489860_1170"/>
<dbReference type="InterPro" id="IPR029044">
    <property type="entry name" value="Nucleotide-diphossugar_trans"/>
</dbReference>
<evidence type="ECO:0000256" key="3">
    <source>
        <dbReference type="ARBA" id="ARBA00022679"/>
    </source>
</evidence>
<dbReference type="InterPro" id="IPR001173">
    <property type="entry name" value="Glyco_trans_2-like"/>
</dbReference>
<evidence type="ECO:0000256" key="2">
    <source>
        <dbReference type="ARBA" id="ARBA00022676"/>
    </source>
</evidence>
<reference evidence="6" key="1">
    <citation type="submission" date="2016-10" db="EMBL/GenBank/DDBJ databases">
        <authorList>
            <person name="Varghese N."/>
            <person name="Submissions S."/>
        </authorList>
    </citation>
    <scope>NUCLEOTIDE SEQUENCE [LARGE SCALE GENOMIC DNA]</scope>
    <source>
        <strain evidence="6">DSM 22126</strain>
    </source>
</reference>
<keyword evidence="2" id="KW-0328">Glycosyltransferase</keyword>